<feature type="region of interest" description="Disordered" evidence="1">
    <location>
        <begin position="59"/>
        <end position="132"/>
    </location>
</feature>
<reference evidence="2" key="1">
    <citation type="submission" date="2024-10" db="EMBL/GenBank/DDBJ databases">
        <authorList>
            <person name="Ryan C."/>
        </authorList>
    </citation>
    <scope>NUCLEOTIDE SEQUENCE [LARGE SCALE GENOMIC DNA]</scope>
</reference>
<protein>
    <recommendedName>
        <fullName evidence="4">Transposase MuDR plant domain-containing protein</fullName>
    </recommendedName>
</protein>
<evidence type="ECO:0000313" key="3">
    <source>
        <dbReference type="Proteomes" id="UP001497457"/>
    </source>
</evidence>
<evidence type="ECO:0000313" key="2">
    <source>
        <dbReference type="EMBL" id="CAL5094934.1"/>
    </source>
</evidence>
<sequence length="356" mass="40027">MAAAAAMEALREIIRTELVKGSQVRCGEVFVDVSWRGVDIASLGVDGDDDPIEHVTQEDIPACNEDNDEEDDELSDDDVEVEDEEVSGDEGDLDTCRVMNNFADDTFENEEVDDDDMSESSDEEPGENDVGQCEQENDVRQVPLFQPTHVVREPRFVEPISACEPHSVVDERVEETVREPLSNVQPTPAVGTEAVVEEMVEETAREDMSTLSGFRLAPLTSGELRQLEAVHVQVPEVPIFHSIPSKAYCDSGLRLGSIEADSTEEFIAKVMIFDSMDELKFFLRDYSVRHHRPYDVVHSSVKLRYTVRCQQGCDWKIWARPVPDDTKKWRITKVKQPHTSNNLCVSQVHSQCTAVI</sequence>
<dbReference type="EMBL" id="OZ075119">
    <property type="protein sequence ID" value="CAL5094934.1"/>
    <property type="molecule type" value="Genomic_DNA"/>
</dbReference>
<feature type="compositionally biased region" description="Acidic residues" evidence="1">
    <location>
        <begin position="105"/>
        <end position="127"/>
    </location>
</feature>
<dbReference type="Proteomes" id="UP001497457">
    <property type="component" value="Chromosome 9rd"/>
</dbReference>
<name>A0ABC9GHN3_9POAL</name>
<proteinExistence type="predicted"/>
<gene>
    <name evidence="2" type="ORF">URODEC1_LOCUS116117</name>
</gene>
<dbReference type="AlphaFoldDB" id="A0ABC9GHN3"/>
<accession>A0ABC9GHN3</accession>
<evidence type="ECO:0008006" key="4">
    <source>
        <dbReference type="Google" id="ProtNLM"/>
    </source>
</evidence>
<evidence type="ECO:0000256" key="1">
    <source>
        <dbReference type="SAM" id="MobiDB-lite"/>
    </source>
</evidence>
<feature type="compositionally biased region" description="Acidic residues" evidence="1">
    <location>
        <begin position="65"/>
        <end position="93"/>
    </location>
</feature>
<organism evidence="2 3">
    <name type="scientific">Urochloa decumbens</name>
    <dbReference type="NCBI Taxonomy" id="240449"/>
    <lineage>
        <taxon>Eukaryota</taxon>
        <taxon>Viridiplantae</taxon>
        <taxon>Streptophyta</taxon>
        <taxon>Embryophyta</taxon>
        <taxon>Tracheophyta</taxon>
        <taxon>Spermatophyta</taxon>
        <taxon>Magnoliopsida</taxon>
        <taxon>Liliopsida</taxon>
        <taxon>Poales</taxon>
        <taxon>Poaceae</taxon>
        <taxon>PACMAD clade</taxon>
        <taxon>Panicoideae</taxon>
        <taxon>Panicodae</taxon>
        <taxon>Paniceae</taxon>
        <taxon>Melinidinae</taxon>
        <taxon>Urochloa</taxon>
    </lineage>
</organism>
<keyword evidence="3" id="KW-1185">Reference proteome</keyword>